<gene>
    <name evidence="2" type="ORF">EVA_11685</name>
</gene>
<feature type="compositionally biased region" description="Basic and acidic residues" evidence="1">
    <location>
        <begin position="12"/>
        <end position="28"/>
    </location>
</feature>
<proteinExistence type="predicted"/>
<protein>
    <submittedName>
        <fullName evidence="2">Uncharacterized protein</fullName>
    </submittedName>
</protein>
<dbReference type="AlphaFoldDB" id="J9GKK8"/>
<reference evidence="2" key="1">
    <citation type="journal article" date="2012" name="PLoS ONE">
        <title>Gene sets for utilization of primary and secondary nutrition supplies in the distal gut of endangered iberian lynx.</title>
        <authorList>
            <person name="Alcaide M."/>
            <person name="Messina E."/>
            <person name="Richter M."/>
            <person name="Bargiela R."/>
            <person name="Peplies J."/>
            <person name="Huws S.A."/>
            <person name="Newbold C.J."/>
            <person name="Golyshin P.N."/>
            <person name="Simon M.A."/>
            <person name="Lopez G."/>
            <person name="Yakimov M.M."/>
            <person name="Ferrer M."/>
        </authorList>
    </citation>
    <scope>NUCLEOTIDE SEQUENCE</scope>
</reference>
<comment type="caution">
    <text evidence="2">The sequence shown here is derived from an EMBL/GenBank/DDBJ whole genome shotgun (WGS) entry which is preliminary data.</text>
</comment>
<sequence length="35" mass="4134">MENTLSLGHFHSRPDKHTSHRNQNEMKRNQAGRSM</sequence>
<organism evidence="2">
    <name type="scientific">gut metagenome</name>
    <dbReference type="NCBI Taxonomy" id="749906"/>
    <lineage>
        <taxon>unclassified sequences</taxon>
        <taxon>metagenomes</taxon>
        <taxon>organismal metagenomes</taxon>
    </lineage>
</organism>
<name>J9GKK8_9ZZZZ</name>
<feature type="region of interest" description="Disordered" evidence="1">
    <location>
        <begin position="1"/>
        <end position="35"/>
    </location>
</feature>
<evidence type="ECO:0000313" key="2">
    <source>
        <dbReference type="EMBL" id="EJX00210.1"/>
    </source>
</evidence>
<evidence type="ECO:0000256" key="1">
    <source>
        <dbReference type="SAM" id="MobiDB-lite"/>
    </source>
</evidence>
<dbReference type="EMBL" id="AMCI01003478">
    <property type="protein sequence ID" value="EJX00210.1"/>
    <property type="molecule type" value="Genomic_DNA"/>
</dbReference>
<accession>J9GKK8</accession>